<dbReference type="SMART" id="SM00387">
    <property type="entry name" value="HATPase_c"/>
    <property type="match status" value="1"/>
</dbReference>
<dbReference type="Pfam" id="PF03924">
    <property type="entry name" value="CHASE"/>
    <property type="match status" value="1"/>
</dbReference>
<evidence type="ECO:0000256" key="1">
    <source>
        <dbReference type="ARBA" id="ARBA00000085"/>
    </source>
</evidence>
<evidence type="ECO:0000256" key="12">
    <source>
        <dbReference type="ARBA" id="ARBA00023012"/>
    </source>
</evidence>
<evidence type="ECO:0000256" key="19">
    <source>
        <dbReference type="SAM" id="Phobius"/>
    </source>
</evidence>
<dbReference type="InterPro" id="IPR011006">
    <property type="entry name" value="CheY-like_superfamily"/>
</dbReference>
<feature type="domain" description="PAC" evidence="23">
    <location>
        <begin position="686"/>
        <end position="738"/>
    </location>
</feature>
<evidence type="ECO:0000259" key="22">
    <source>
        <dbReference type="PROSITE" id="PS50112"/>
    </source>
</evidence>
<dbReference type="SUPFAM" id="SSF55874">
    <property type="entry name" value="ATPase domain of HSP90 chaperone/DNA topoisomerase II/histidine kinase"/>
    <property type="match status" value="1"/>
</dbReference>
<comment type="subcellular location">
    <subcellularLocation>
        <location evidence="2">Cell membrane</location>
        <topology evidence="2">Multi-pass membrane protein</topology>
    </subcellularLocation>
</comment>
<comment type="catalytic activity">
    <reaction evidence="1">
        <text>ATP + protein L-histidine = ADP + protein N-phospho-L-histidine.</text>
        <dbReference type="EC" id="2.7.13.3"/>
    </reaction>
</comment>
<dbReference type="CDD" id="cd00082">
    <property type="entry name" value="HisKA"/>
    <property type="match status" value="1"/>
</dbReference>
<dbReference type="CDD" id="cd00130">
    <property type="entry name" value="PAS"/>
    <property type="match status" value="4"/>
</dbReference>
<feature type="modified residue" description="4-aspartylphosphate" evidence="17">
    <location>
        <position position="1318"/>
    </location>
</feature>
<keyword evidence="6" id="KW-0808">Transferase</keyword>
<evidence type="ECO:0000256" key="10">
    <source>
        <dbReference type="ARBA" id="ARBA00022840"/>
    </source>
</evidence>
<dbReference type="InterPro" id="IPR042240">
    <property type="entry name" value="CHASE_sf"/>
</dbReference>
<keyword evidence="10" id="KW-0067">ATP-binding</keyword>
<dbReference type="SUPFAM" id="SSF52172">
    <property type="entry name" value="CheY-like"/>
    <property type="match status" value="2"/>
</dbReference>
<dbReference type="Pfam" id="PF08447">
    <property type="entry name" value="PAS_3"/>
    <property type="match status" value="3"/>
</dbReference>
<evidence type="ECO:0000256" key="18">
    <source>
        <dbReference type="SAM" id="MobiDB-lite"/>
    </source>
</evidence>
<dbReference type="CDD" id="cd16922">
    <property type="entry name" value="HATPase_EvgS-ArcB-TorS-like"/>
    <property type="match status" value="1"/>
</dbReference>
<dbReference type="SUPFAM" id="SSF47226">
    <property type="entry name" value="Histidine-containing phosphotransfer domain, HPT domain"/>
    <property type="match status" value="1"/>
</dbReference>
<dbReference type="InterPro" id="IPR036097">
    <property type="entry name" value="HisK_dim/P_sf"/>
</dbReference>
<dbReference type="STRING" id="83765.SAMN05660284_00868"/>
<dbReference type="InterPro" id="IPR008207">
    <property type="entry name" value="Sig_transdc_His_kin_Hpt_dom"/>
</dbReference>
<dbReference type="PANTHER" id="PTHR45339:SF1">
    <property type="entry name" value="HYBRID SIGNAL TRANSDUCTION HISTIDINE KINASE J"/>
    <property type="match status" value="1"/>
</dbReference>
<dbReference type="PANTHER" id="PTHR45339">
    <property type="entry name" value="HYBRID SIGNAL TRANSDUCTION HISTIDINE KINASE J"/>
    <property type="match status" value="1"/>
</dbReference>
<evidence type="ECO:0000256" key="17">
    <source>
        <dbReference type="PROSITE-ProRule" id="PRU00169"/>
    </source>
</evidence>
<dbReference type="OrthoDB" id="5290456at2"/>
<evidence type="ECO:0000256" key="9">
    <source>
        <dbReference type="ARBA" id="ARBA00022777"/>
    </source>
</evidence>
<evidence type="ECO:0000313" key="26">
    <source>
        <dbReference type="EMBL" id="SFN21603.1"/>
    </source>
</evidence>
<feature type="transmembrane region" description="Helical" evidence="19">
    <location>
        <begin position="317"/>
        <end position="337"/>
    </location>
</feature>
<keyword evidence="7 19" id="KW-0812">Transmembrane</keyword>
<dbReference type="GO" id="GO:0005886">
    <property type="term" value="C:plasma membrane"/>
    <property type="evidence" value="ECO:0007669"/>
    <property type="project" value="UniProtKB-SubCell"/>
</dbReference>
<dbReference type="InterPro" id="IPR036890">
    <property type="entry name" value="HATPase_C_sf"/>
</dbReference>
<dbReference type="PROSITE" id="PS50112">
    <property type="entry name" value="PAS"/>
    <property type="match status" value="2"/>
</dbReference>
<dbReference type="FunFam" id="3.30.565.10:FF:000010">
    <property type="entry name" value="Sensor histidine kinase RcsC"/>
    <property type="match status" value="1"/>
</dbReference>
<feature type="transmembrane region" description="Helical" evidence="19">
    <location>
        <begin position="12"/>
        <end position="33"/>
    </location>
</feature>
<dbReference type="SUPFAM" id="SSF55785">
    <property type="entry name" value="PYP-like sensor domain (PAS domain)"/>
    <property type="match status" value="4"/>
</dbReference>
<dbReference type="InterPro" id="IPR006189">
    <property type="entry name" value="CHASE_dom"/>
</dbReference>
<evidence type="ECO:0000256" key="11">
    <source>
        <dbReference type="ARBA" id="ARBA00022989"/>
    </source>
</evidence>
<feature type="region of interest" description="Disordered" evidence="18">
    <location>
        <begin position="264"/>
        <end position="285"/>
    </location>
</feature>
<sequence length="1527" mass="170876">MRLPKTIQGKVWLLAFAVGATGLLVTLGLAYFVHLQNIARAQADFFRASSQLEKEATLYLDATTSLMSSIRGLVVTLQGKQNQNDLRRFLAGRNLPEERPGLLGIGFMRYVPATGMEKYLSRQRRNDPSFRLKTYGVSAGNGDGYIVEMTEPYALNKQSIGFDNATAPDRKEKLDLAMRTGQVVVHGPVSLVSAPFPGKYFVLMLPCYRDGMPVSTPEQRRQALYGWVYAPIHLPGMMAGLKISEDQPLRVMLFSGATKNPSSLLFDSDNEQESKPQDTQPARRNFERDIPMRFGDAEFVLNVSTDKAIVPFVQRSYPFSIMLGGTLISLFLAWFVLAAGHTRKIALFLAEKMSATARAREAQLEAIFNNTAESIITVDRQGAIRSFNRAAQKLFGYVEEEILGRNAGILTPGLINFDEARIRELIASTPEKTLEGTLIDHEGRRFVAEISVGECIAGEDLFFVLMLRDISWRRQQEQEKAMMQHRLALALDAAELGVWQWWPNSNYFSADNKACALYGVSQEDFTGSFAEWFRYIHEDDREQIVASLRDALHFQGRRSLLFRVRLADGELCYQHIHMLIAEDEDGQKSVIGVVQDVTAQKMLEQSLRQSEERFALAAQAAQEGIWDWDLVSGQMWYSAQWKSMFGYQEFELDNTLAMWEALVLLEDRERSLQLIDAFVQGHSTRFEEVFRFQHKDGHVVSVRSRLVQQRNAKDEVIRIVGTFADITDMLRQEADLRESRERISLTIDCARLGTWDWNLLTNEVVYGGKWGEMIGYSLDDIHQNLFSWQVLVHPDDYVRTMAAHEAHWRGETPYYSCEYRMLAKSGEWRWIQGVGRVVSHDDLGCPTRMLGVNIDISERKRNEIALLEARRAAEEASRAKSEFLANMSHEIRTPLNAVLGFSTLLAETALTSRQADFVDSIHTAGDTLLTLINDLLDFSKIEAGRLELEEIDFDLRSALEDSLDIVTPKAAAKNINLAFLVTPTVPLWAKGDPVRLRQILLNLLNNAVKFTEYGEVVARASIVERSDGRIRLRVEVRDTGIGIPPEVQARLFQPFTQADASTTRRFGGTGLGLSICRRLVETMQGVLGVQSTPGAGSLFWFEVILHEAPACCELNLLSQECLGGRVLIVESSPLYREQLAMQLESIGLVAVGCENLREAQALLSKETSESFLLAIVDAQTAQGEEYAFARHLAGSPRWKELPLIRLKTVLASLPLHENPEDVLFVTSLGKPIHQSHLLHCVRDALRLNGKQQEMPPLIKAWNLPVSRPHILLAEDNPVNQRLAALMLEGMGCQVDVAENGKVALTALESWEYDLVLMDCQMPEMDGFSAAAAIRAMPGERGSVPIIALTANAFKSDADRCIAAGMNDFVSKPFTRETLLRALIRWLPELTPDADEMTGETTTGENPEISDTSDELRDDLASIEITFADLHKMLGMDMRDELLALYFPTQIECLAALEKALDDKQAEVVQTVAHKLKGASIQLGAKSLAARALSLERAGREGRLDEAAAEYPAMKRLAQALAAQLHQA</sequence>
<dbReference type="PROSITE" id="PS50109">
    <property type="entry name" value="HIS_KIN"/>
    <property type="match status" value="1"/>
</dbReference>
<dbReference type="NCBIfam" id="TIGR00229">
    <property type="entry name" value="sensory_box"/>
    <property type="match status" value="4"/>
</dbReference>
<dbReference type="CDD" id="cd17546">
    <property type="entry name" value="REC_hyHK_CKI1_RcsC-like"/>
    <property type="match status" value="1"/>
</dbReference>
<dbReference type="InterPro" id="IPR036641">
    <property type="entry name" value="HPT_dom_sf"/>
</dbReference>
<dbReference type="GO" id="GO:0006355">
    <property type="term" value="P:regulation of DNA-templated transcription"/>
    <property type="evidence" value="ECO:0007669"/>
    <property type="project" value="InterPro"/>
</dbReference>
<feature type="domain" description="HPt" evidence="25">
    <location>
        <begin position="1434"/>
        <end position="1527"/>
    </location>
</feature>
<keyword evidence="9" id="KW-0418">Kinase</keyword>
<dbReference type="Gene3D" id="1.10.287.130">
    <property type="match status" value="1"/>
</dbReference>
<keyword evidence="27" id="KW-1185">Reference proteome</keyword>
<dbReference type="InterPro" id="IPR001789">
    <property type="entry name" value="Sig_transdc_resp-reg_receiver"/>
</dbReference>
<evidence type="ECO:0000256" key="5">
    <source>
        <dbReference type="ARBA" id="ARBA00022553"/>
    </source>
</evidence>
<dbReference type="InterPro" id="IPR000014">
    <property type="entry name" value="PAS"/>
</dbReference>
<keyword evidence="13 19" id="KW-0472">Membrane</keyword>
<dbReference type="EC" id="2.7.13.3" evidence="3"/>
<feature type="domain" description="Histidine kinase" evidence="20">
    <location>
        <begin position="886"/>
        <end position="1107"/>
    </location>
</feature>
<dbReference type="Proteomes" id="UP000242869">
    <property type="component" value="Unassembled WGS sequence"/>
</dbReference>
<evidence type="ECO:0000256" key="4">
    <source>
        <dbReference type="ARBA" id="ARBA00022475"/>
    </source>
</evidence>
<feature type="domain" description="Response regulatory" evidence="21">
    <location>
        <begin position="1125"/>
        <end position="1245"/>
    </location>
</feature>
<keyword evidence="8" id="KW-0547">Nucleotide-binding</keyword>
<feature type="domain" description="PAC" evidence="23">
    <location>
        <begin position="558"/>
        <end position="609"/>
    </location>
</feature>
<evidence type="ECO:0000259" key="25">
    <source>
        <dbReference type="PROSITE" id="PS50894"/>
    </source>
</evidence>
<dbReference type="PROSITE" id="PS50894">
    <property type="entry name" value="HPT"/>
    <property type="match status" value="1"/>
</dbReference>
<dbReference type="InterPro" id="IPR013655">
    <property type="entry name" value="PAS_fold_3"/>
</dbReference>
<dbReference type="SMART" id="SM00448">
    <property type="entry name" value="REC"/>
    <property type="match status" value="1"/>
</dbReference>
<evidence type="ECO:0000256" key="6">
    <source>
        <dbReference type="ARBA" id="ARBA00022679"/>
    </source>
</evidence>
<dbReference type="PROSITE" id="PS50113">
    <property type="entry name" value="PAC"/>
    <property type="match status" value="3"/>
</dbReference>
<dbReference type="SMART" id="SM00086">
    <property type="entry name" value="PAC"/>
    <property type="match status" value="4"/>
</dbReference>
<evidence type="ECO:0000256" key="13">
    <source>
        <dbReference type="ARBA" id="ARBA00023136"/>
    </source>
</evidence>
<dbReference type="Pfam" id="PF00989">
    <property type="entry name" value="PAS"/>
    <property type="match status" value="1"/>
</dbReference>
<accession>A0A1I4X7T3</accession>
<evidence type="ECO:0000313" key="27">
    <source>
        <dbReference type="Proteomes" id="UP000242869"/>
    </source>
</evidence>
<evidence type="ECO:0000256" key="2">
    <source>
        <dbReference type="ARBA" id="ARBA00004651"/>
    </source>
</evidence>
<dbReference type="SMART" id="SM01079">
    <property type="entry name" value="CHASE"/>
    <property type="match status" value="1"/>
</dbReference>
<dbReference type="InterPro" id="IPR005467">
    <property type="entry name" value="His_kinase_dom"/>
</dbReference>
<keyword evidence="12" id="KW-0902">Two-component regulatory system</keyword>
<dbReference type="SMART" id="SM00091">
    <property type="entry name" value="PAS"/>
    <property type="match status" value="4"/>
</dbReference>
<dbReference type="Pfam" id="PF01627">
    <property type="entry name" value="Hpt"/>
    <property type="match status" value="1"/>
</dbReference>
<dbReference type="Pfam" id="PF00072">
    <property type="entry name" value="Response_reg"/>
    <property type="match status" value="1"/>
</dbReference>
<dbReference type="Gene3D" id="3.30.450.350">
    <property type="entry name" value="CHASE domain"/>
    <property type="match status" value="1"/>
</dbReference>
<dbReference type="SUPFAM" id="SSF47384">
    <property type="entry name" value="Homodimeric domain of signal transducing histidine kinase"/>
    <property type="match status" value="1"/>
</dbReference>
<evidence type="ECO:0000256" key="3">
    <source>
        <dbReference type="ARBA" id="ARBA00012438"/>
    </source>
</evidence>
<dbReference type="RefSeq" id="WP_091191847.1">
    <property type="nucleotide sequence ID" value="NZ_FOVE01000005.1"/>
</dbReference>
<dbReference type="InterPro" id="IPR004358">
    <property type="entry name" value="Sig_transdc_His_kin-like_C"/>
</dbReference>
<keyword evidence="5 17" id="KW-0597">Phosphoprotein</keyword>
<dbReference type="InterPro" id="IPR013767">
    <property type="entry name" value="PAS_fold"/>
</dbReference>
<feature type="modified residue" description="4-aspartylphosphate" evidence="17">
    <location>
        <position position="1177"/>
    </location>
</feature>
<evidence type="ECO:0000259" key="24">
    <source>
        <dbReference type="PROSITE" id="PS50839"/>
    </source>
</evidence>
<dbReference type="GO" id="GO:0000155">
    <property type="term" value="F:phosphorelay sensor kinase activity"/>
    <property type="evidence" value="ECO:0007669"/>
    <property type="project" value="InterPro"/>
</dbReference>
<dbReference type="InterPro" id="IPR003594">
    <property type="entry name" value="HATPase_dom"/>
</dbReference>
<dbReference type="CDD" id="cd00088">
    <property type="entry name" value="HPT"/>
    <property type="match status" value="1"/>
</dbReference>
<dbReference type="InterPro" id="IPR003661">
    <property type="entry name" value="HisK_dim/P_dom"/>
</dbReference>
<evidence type="ECO:0000259" key="23">
    <source>
        <dbReference type="PROSITE" id="PS50113"/>
    </source>
</evidence>
<protein>
    <recommendedName>
        <fullName evidence="15">Virulence sensor protein BvgS</fullName>
        <ecNumber evidence="3">2.7.13.3</ecNumber>
    </recommendedName>
</protein>
<dbReference type="InterPro" id="IPR001610">
    <property type="entry name" value="PAC"/>
</dbReference>
<dbReference type="FunFam" id="1.10.287.130:FF:000003">
    <property type="entry name" value="Histidine kinase"/>
    <property type="match status" value="1"/>
</dbReference>
<proteinExistence type="predicted"/>
<feature type="domain" description="PAS" evidence="22">
    <location>
        <begin position="483"/>
        <end position="555"/>
    </location>
</feature>
<evidence type="ECO:0000256" key="16">
    <source>
        <dbReference type="PROSITE-ProRule" id="PRU00110"/>
    </source>
</evidence>
<dbReference type="SMART" id="SM00388">
    <property type="entry name" value="HisKA"/>
    <property type="match status" value="1"/>
</dbReference>
<dbReference type="Pfam" id="PF02518">
    <property type="entry name" value="HATPase_c"/>
    <property type="match status" value="1"/>
</dbReference>
<dbReference type="PROSITE" id="PS50839">
    <property type="entry name" value="CHASE"/>
    <property type="match status" value="1"/>
</dbReference>
<evidence type="ECO:0000259" key="20">
    <source>
        <dbReference type="PROSITE" id="PS50109"/>
    </source>
</evidence>
<reference evidence="27" key="1">
    <citation type="submission" date="2016-10" db="EMBL/GenBank/DDBJ databases">
        <authorList>
            <person name="Varghese N."/>
            <person name="Submissions S."/>
        </authorList>
    </citation>
    <scope>NUCLEOTIDE SEQUENCE [LARGE SCALE GENOMIC DNA]</scope>
    <source>
        <strain evidence="27">DSM 6150</strain>
    </source>
</reference>
<feature type="domain" description="Response regulatory" evidence="21">
    <location>
        <begin position="1269"/>
        <end position="1386"/>
    </location>
</feature>
<evidence type="ECO:0000256" key="8">
    <source>
        <dbReference type="ARBA" id="ARBA00022741"/>
    </source>
</evidence>
<feature type="domain" description="CHASE" evidence="24">
    <location>
        <begin position="145"/>
        <end position="241"/>
    </location>
</feature>
<feature type="modified residue" description="Phosphohistidine" evidence="16">
    <location>
        <position position="1473"/>
    </location>
</feature>
<evidence type="ECO:0000256" key="15">
    <source>
        <dbReference type="ARBA" id="ARBA00070152"/>
    </source>
</evidence>
<dbReference type="Gene3D" id="3.30.450.20">
    <property type="entry name" value="PAS domain"/>
    <property type="match status" value="4"/>
</dbReference>
<evidence type="ECO:0000259" key="21">
    <source>
        <dbReference type="PROSITE" id="PS50110"/>
    </source>
</evidence>
<keyword evidence="4" id="KW-1003">Cell membrane</keyword>
<dbReference type="Pfam" id="PF00512">
    <property type="entry name" value="HisKA"/>
    <property type="match status" value="1"/>
</dbReference>
<dbReference type="PROSITE" id="PS50110">
    <property type="entry name" value="RESPONSE_REGULATORY"/>
    <property type="match status" value="2"/>
</dbReference>
<dbReference type="EMBL" id="FOVE01000005">
    <property type="protein sequence ID" value="SFN21603.1"/>
    <property type="molecule type" value="Genomic_DNA"/>
</dbReference>
<dbReference type="PRINTS" id="PR00344">
    <property type="entry name" value="BCTRLSENSOR"/>
</dbReference>
<gene>
    <name evidence="26" type="ORF">SAMN05660284_00868</name>
</gene>
<comment type="function">
    <text evidence="14">Member of the two-component regulatory system BvgS/BvgA. Phosphorylates BvgA via a four-step phosphorelay in response to environmental signals.</text>
</comment>
<dbReference type="InterPro" id="IPR035965">
    <property type="entry name" value="PAS-like_dom_sf"/>
</dbReference>
<dbReference type="GO" id="GO:0005524">
    <property type="term" value="F:ATP binding"/>
    <property type="evidence" value="ECO:0007669"/>
    <property type="project" value="UniProtKB-KW"/>
</dbReference>
<dbReference type="Gene3D" id="1.20.120.160">
    <property type="entry name" value="HPT domain"/>
    <property type="match status" value="1"/>
</dbReference>
<dbReference type="InterPro" id="IPR000700">
    <property type="entry name" value="PAS-assoc_C"/>
</dbReference>
<evidence type="ECO:0000256" key="7">
    <source>
        <dbReference type="ARBA" id="ARBA00022692"/>
    </source>
</evidence>
<organism evidence="26 27">
    <name type="scientific">Formivibrio citricus</name>
    <dbReference type="NCBI Taxonomy" id="83765"/>
    <lineage>
        <taxon>Bacteria</taxon>
        <taxon>Pseudomonadati</taxon>
        <taxon>Pseudomonadota</taxon>
        <taxon>Betaproteobacteria</taxon>
        <taxon>Neisseriales</taxon>
        <taxon>Chitinibacteraceae</taxon>
        <taxon>Formivibrio</taxon>
    </lineage>
</organism>
<dbReference type="Gene3D" id="3.40.50.2300">
    <property type="match status" value="2"/>
</dbReference>
<feature type="domain" description="PAC" evidence="23">
    <location>
        <begin position="815"/>
        <end position="868"/>
    </location>
</feature>
<evidence type="ECO:0000256" key="14">
    <source>
        <dbReference type="ARBA" id="ARBA00058004"/>
    </source>
</evidence>
<dbReference type="Gene3D" id="3.30.565.10">
    <property type="entry name" value="Histidine kinase-like ATPase, C-terminal domain"/>
    <property type="match status" value="1"/>
</dbReference>
<feature type="domain" description="PAS" evidence="22">
    <location>
        <begin position="360"/>
        <end position="437"/>
    </location>
</feature>
<name>A0A1I4X7T3_9NEIS</name>
<keyword evidence="11 19" id="KW-1133">Transmembrane helix</keyword>
<feature type="region of interest" description="Disordered" evidence="18">
    <location>
        <begin position="1393"/>
        <end position="1413"/>
    </location>
</feature>